<reference evidence="1 2" key="1">
    <citation type="submission" date="2018-12" db="EMBL/GenBank/DDBJ databases">
        <authorList>
            <consortium name="Pathogen Informatics"/>
        </authorList>
    </citation>
    <scope>NUCLEOTIDE SEQUENCE [LARGE SCALE GENOMIC DNA]</scope>
    <source>
        <strain evidence="1 2">NCTC9997</strain>
    </source>
</reference>
<dbReference type="Proteomes" id="UP000267630">
    <property type="component" value="Chromosome 3"/>
</dbReference>
<proteinExistence type="predicted"/>
<evidence type="ECO:0000313" key="2">
    <source>
        <dbReference type="Proteomes" id="UP000267630"/>
    </source>
</evidence>
<dbReference type="AlphaFoldDB" id="A0A7Z8ZB05"/>
<sequence length="137" mass="15962">MIPEIYTGGKDDFTVAHCKGAMRSLKVAIKSVTPADKQKKMLTSLLLQIERLSACKRSAEPSVRKEGELPSYKGKPKKNFWAIKKIPIRGYYWESERVFKTFFISHYIYKDFDDLHDSDTQKVCNNWDRIERGLHDC</sequence>
<gene>
    <name evidence="1" type="ORF">NCTC9997_02774</name>
</gene>
<keyword evidence="2" id="KW-1185">Reference proteome</keyword>
<name>A0A7Z8ZB05_RAOTE</name>
<accession>A0A7Z8ZB05</accession>
<dbReference type="RefSeq" id="WP_135184442.1">
    <property type="nucleotide sequence ID" value="NZ_JAUBKV010000001.1"/>
</dbReference>
<evidence type="ECO:0000313" key="1">
    <source>
        <dbReference type="EMBL" id="VED49484.1"/>
    </source>
</evidence>
<protein>
    <submittedName>
        <fullName evidence="1">Uncharacterized protein</fullName>
    </submittedName>
</protein>
<organism evidence="1 2">
    <name type="scientific">Raoultella terrigena</name>
    <name type="common">Klebsiella terrigena</name>
    <dbReference type="NCBI Taxonomy" id="577"/>
    <lineage>
        <taxon>Bacteria</taxon>
        <taxon>Pseudomonadati</taxon>
        <taxon>Pseudomonadota</taxon>
        <taxon>Gammaproteobacteria</taxon>
        <taxon>Enterobacterales</taxon>
        <taxon>Enterobacteriaceae</taxon>
        <taxon>Klebsiella/Raoultella group</taxon>
        <taxon>Raoultella</taxon>
    </lineage>
</organism>
<dbReference type="EMBL" id="LR134253">
    <property type="protein sequence ID" value="VED49484.1"/>
    <property type="molecule type" value="Genomic_DNA"/>
</dbReference>